<evidence type="ECO:0000256" key="7">
    <source>
        <dbReference type="ARBA" id="ARBA00022741"/>
    </source>
</evidence>
<reference evidence="19" key="1">
    <citation type="submission" date="2019-02" db="EMBL/GenBank/DDBJ databases">
        <authorList>
            <person name="Gruber-Vodicka R. H."/>
            <person name="Seah K. B. B."/>
        </authorList>
    </citation>
    <scope>NUCLEOTIDE SEQUENCE</scope>
    <source>
        <strain evidence="19">BECK_S313</strain>
    </source>
</reference>
<dbReference type="Pfam" id="PF12810">
    <property type="entry name" value="ALK_LTK_GRD"/>
    <property type="match status" value="1"/>
</dbReference>
<evidence type="ECO:0000256" key="10">
    <source>
        <dbReference type="ARBA" id="ARBA00022989"/>
    </source>
</evidence>
<sequence>MKTQRPFRFMSLFLVVLLGLLSLPVHALQHKLDFESGLGGWSAIKGTSYFNWARWRGGTHSGHTGPASAHEGSYYLYLEASRNYPSRTAYLQSPEFAGDLKSISFYYHMYGAHMGTLTLEGFDGKNWITLWTITGESHKSHGAPWTREAITLSGKGVRQIRFKGATTSKTISGQYRGDMAIDYVLVTTGEPKLPPPALWSKADAGNDIYYAHGNIGIGDTQPKADLSILGNLSKPLTGRVTVPANSIYVSGVGTRFTKELAVGDSLRLGDKVFVVAGIASDIALTLDAAHPVGALNATAYTDSNLLSVETGAETSALLVDRSGNVGIGAATPAARLDVAGGIRVGGETLCDARREGTIRYNDAGDEIEFCDGSAWSRVEGPEGKQGLKGDPGGKGDKGDKGDTGLQGQKGDKGDKGDTGARGIQGPKGDKGDTGDAFWSQSGSDISYGNGNVGIGTTSPNATLSVNGGISTKFHTTSTNYSISATDSFIAGNATSGAITITLPNAAGIIGREYTIKKIDASSNTVTIDPYGTQTIDGKGMLILGARWDYGTVVSDGVNWLVTSSTEENSLYGFSTHTFTNCGQTGRTGPSLSQCRSSYSTDWDEIYLTMATNGVQEWRVPKSGIYRIEAWGAAGGTGHAGATPAGLGIILRDQVFLSRASTLNIVVGQKGGNGPSSQAGGGGGGTFVWSDSDSEPLIATGGGGGAGEERTTGKSDAQISTSGAASGDGTAGGSSGSGGYMSSSTSNAGYGGGGWKGDGQQSQSNASSSNRYGKGKPSLFLGGVQVNNGNHGGFGGGGAGHDGGGGGGGYSGGSAGKDGGYYGGGGGSYCSDRPNGVCSQSFGANNGYGRVIITRLP</sequence>
<evidence type="ECO:0000256" key="15">
    <source>
        <dbReference type="ARBA" id="ARBA00023180"/>
    </source>
</evidence>
<evidence type="ECO:0000256" key="17">
    <source>
        <dbReference type="SAM" id="SignalP"/>
    </source>
</evidence>
<dbReference type="AlphaFoldDB" id="A0A450VR11"/>
<dbReference type="GO" id="GO:0005886">
    <property type="term" value="C:plasma membrane"/>
    <property type="evidence" value="ECO:0007669"/>
    <property type="project" value="UniProtKB-SubCell"/>
</dbReference>
<evidence type="ECO:0000256" key="3">
    <source>
        <dbReference type="ARBA" id="ARBA00022475"/>
    </source>
</evidence>
<feature type="compositionally biased region" description="Basic and acidic residues" evidence="16">
    <location>
        <begin position="409"/>
        <end position="418"/>
    </location>
</feature>
<feature type="region of interest" description="Disordered" evidence="16">
    <location>
        <begin position="373"/>
        <end position="442"/>
    </location>
</feature>
<dbReference type="InterPro" id="IPR051560">
    <property type="entry name" value="MAM_domain-containing"/>
</dbReference>
<evidence type="ECO:0000259" key="18">
    <source>
        <dbReference type="PROSITE" id="PS50060"/>
    </source>
</evidence>
<keyword evidence="13" id="KW-1015">Disulfide bond</keyword>
<dbReference type="PANTHER" id="PTHR23282:SF101">
    <property type="entry name" value="MAM DOMAIN-CONTAINING PROTEIN"/>
    <property type="match status" value="1"/>
</dbReference>
<organism evidence="19">
    <name type="scientific">Candidatus Kentrum sp. LPFa</name>
    <dbReference type="NCBI Taxonomy" id="2126335"/>
    <lineage>
        <taxon>Bacteria</taxon>
        <taxon>Pseudomonadati</taxon>
        <taxon>Pseudomonadota</taxon>
        <taxon>Gammaproteobacteria</taxon>
        <taxon>Candidatus Kentrum</taxon>
    </lineage>
</organism>
<comment type="subcellular location">
    <subcellularLocation>
        <location evidence="1">Cell membrane</location>
        <topology evidence="1">Single-pass type I membrane protein</topology>
    </subcellularLocation>
</comment>
<evidence type="ECO:0000313" key="19">
    <source>
        <dbReference type="EMBL" id="VFK07207.1"/>
    </source>
</evidence>
<evidence type="ECO:0000256" key="5">
    <source>
        <dbReference type="ARBA" id="ARBA00022692"/>
    </source>
</evidence>
<evidence type="ECO:0000256" key="11">
    <source>
        <dbReference type="ARBA" id="ARBA00023136"/>
    </source>
</evidence>
<evidence type="ECO:0000256" key="16">
    <source>
        <dbReference type="SAM" id="MobiDB-lite"/>
    </source>
</evidence>
<evidence type="ECO:0000256" key="8">
    <source>
        <dbReference type="ARBA" id="ARBA00022777"/>
    </source>
</evidence>
<dbReference type="InterPro" id="IPR013320">
    <property type="entry name" value="ConA-like_dom_sf"/>
</dbReference>
<proteinExistence type="predicted"/>
<dbReference type="EC" id="2.7.10.1" evidence="2"/>
<keyword evidence="5" id="KW-0812">Transmembrane</keyword>
<name>A0A450VR11_9GAMM</name>
<feature type="chain" id="PRO_5019185388" description="receptor protein-tyrosine kinase" evidence="17">
    <location>
        <begin position="28"/>
        <end position="856"/>
    </location>
</feature>
<dbReference type="Gene3D" id="2.60.120.200">
    <property type="match status" value="1"/>
</dbReference>
<evidence type="ECO:0000256" key="14">
    <source>
        <dbReference type="ARBA" id="ARBA00023170"/>
    </source>
</evidence>
<accession>A0A450VR11</accession>
<keyword evidence="4" id="KW-0808">Transferase</keyword>
<feature type="signal peptide" evidence="17">
    <location>
        <begin position="1"/>
        <end position="27"/>
    </location>
</feature>
<keyword evidence="3" id="KW-1003">Cell membrane</keyword>
<feature type="compositionally biased region" description="Gly residues" evidence="16">
    <location>
        <begin position="728"/>
        <end position="738"/>
    </location>
</feature>
<keyword evidence="10" id="KW-1133">Transmembrane helix</keyword>
<feature type="region of interest" description="Disordered" evidence="16">
    <location>
        <begin position="668"/>
        <end position="781"/>
    </location>
</feature>
<feature type="compositionally biased region" description="Low complexity" evidence="16">
    <location>
        <begin position="757"/>
        <end position="769"/>
    </location>
</feature>
<dbReference type="GO" id="GO:0004714">
    <property type="term" value="F:transmembrane receptor protein tyrosine kinase activity"/>
    <property type="evidence" value="ECO:0007669"/>
    <property type="project" value="UniProtKB-EC"/>
</dbReference>
<feature type="compositionally biased region" description="Gly residues" evidence="16">
    <location>
        <begin position="668"/>
        <end position="685"/>
    </location>
</feature>
<dbReference type="PANTHER" id="PTHR23282">
    <property type="entry name" value="APICAL ENDOSOMAL GLYCOPROTEIN PRECURSOR"/>
    <property type="match status" value="1"/>
</dbReference>
<dbReference type="SUPFAM" id="SSF49899">
    <property type="entry name" value="Concanavalin A-like lectins/glucanases"/>
    <property type="match status" value="1"/>
</dbReference>
<dbReference type="Pfam" id="PF00629">
    <property type="entry name" value="MAM"/>
    <property type="match status" value="1"/>
</dbReference>
<keyword evidence="7" id="KW-0547">Nucleotide-binding</keyword>
<keyword evidence="9" id="KW-0067">ATP-binding</keyword>
<evidence type="ECO:0000256" key="1">
    <source>
        <dbReference type="ARBA" id="ARBA00004251"/>
    </source>
</evidence>
<keyword evidence="6 17" id="KW-0732">Signal</keyword>
<keyword evidence="12" id="KW-0829">Tyrosine-protein kinase</keyword>
<evidence type="ECO:0000256" key="6">
    <source>
        <dbReference type="ARBA" id="ARBA00022729"/>
    </source>
</evidence>
<dbReference type="InterPro" id="IPR000998">
    <property type="entry name" value="MAM_dom"/>
</dbReference>
<keyword evidence="14" id="KW-0675">Receptor</keyword>
<keyword evidence="15" id="KW-0325">Glycoprotein</keyword>
<gene>
    <name evidence="19" type="ORF">BECKLPF1236B_GA0070989_100226</name>
</gene>
<dbReference type="GO" id="GO:0005524">
    <property type="term" value="F:ATP binding"/>
    <property type="evidence" value="ECO:0007669"/>
    <property type="project" value="UniProtKB-KW"/>
</dbReference>
<evidence type="ECO:0000256" key="9">
    <source>
        <dbReference type="ARBA" id="ARBA00022840"/>
    </source>
</evidence>
<evidence type="ECO:0000256" key="2">
    <source>
        <dbReference type="ARBA" id="ARBA00011902"/>
    </source>
</evidence>
<keyword evidence="11" id="KW-0472">Membrane</keyword>
<dbReference type="PROSITE" id="PS50060">
    <property type="entry name" value="MAM_2"/>
    <property type="match status" value="1"/>
</dbReference>
<keyword evidence="8" id="KW-0418">Kinase</keyword>
<feature type="compositionally biased region" description="Basic and acidic residues" evidence="16">
    <location>
        <begin position="379"/>
        <end position="402"/>
    </location>
</feature>
<feature type="domain" description="MAM" evidence="18">
    <location>
        <begin position="30"/>
        <end position="195"/>
    </location>
</feature>
<evidence type="ECO:0000256" key="13">
    <source>
        <dbReference type="ARBA" id="ARBA00023157"/>
    </source>
</evidence>
<dbReference type="CDD" id="cd06263">
    <property type="entry name" value="MAM"/>
    <property type="match status" value="1"/>
</dbReference>
<protein>
    <recommendedName>
        <fullName evidence="2">receptor protein-tyrosine kinase</fullName>
        <ecNumber evidence="2">2.7.10.1</ecNumber>
    </recommendedName>
</protein>
<dbReference type="InterPro" id="IPR055163">
    <property type="entry name" value="ALK/LTK-like_GRD"/>
</dbReference>
<dbReference type="SMART" id="SM00137">
    <property type="entry name" value="MAM"/>
    <property type="match status" value="1"/>
</dbReference>
<evidence type="ECO:0000256" key="4">
    <source>
        <dbReference type="ARBA" id="ARBA00022679"/>
    </source>
</evidence>
<evidence type="ECO:0000256" key="12">
    <source>
        <dbReference type="ARBA" id="ARBA00023137"/>
    </source>
</evidence>
<dbReference type="EMBL" id="CAADFK010000002">
    <property type="protein sequence ID" value="VFK07207.1"/>
    <property type="molecule type" value="Genomic_DNA"/>
</dbReference>